<comment type="caution">
    <text evidence="2">The sequence shown here is derived from an EMBL/GenBank/DDBJ whole genome shotgun (WGS) entry which is preliminary data.</text>
</comment>
<feature type="region of interest" description="Disordered" evidence="1">
    <location>
        <begin position="36"/>
        <end position="92"/>
    </location>
</feature>
<sequence>PATETSEHSSPRQPNAMEAATTCTATSLLALTGETVNASESPISDSDLGGHSLPLTVSDFAEAIDPSQSQSANDEASGPDEPTPQGPRGIGVVDRSMELNGQVVDQDHLMSAALIGDAALTTTDFVEIGGQAALVNENAVGLNMVPWVASDPGAGHADAPASPIAEATAARVVVGEPAEVMAGEVVAAAELVEVAAMKAEAAWVDTISADVADSPQSPSPAHAVATQLEGTAVSGSSNSDCHADIAAERMSFSILGSGFVDPVKGENPLERNGAEDQREQPQVLDLALGCKSRFEYELSVWIADIEGVPLGSGSGDGASRITGGGLQ</sequence>
<dbReference type="AlphaFoldDB" id="A0A8J4CMX6"/>
<feature type="non-terminal residue" evidence="2">
    <location>
        <position position="1"/>
    </location>
</feature>
<organism evidence="2 3">
    <name type="scientific">Volvox reticuliferus</name>
    <dbReference type="NCBI Taxonomy" id="1737510"/>
    <lineage>
        <taxon>Eukaryota</taxon>
        <taxon>Viridiplantae</taxon>
        <taxon>Chlorophyta</taxon>
        <taxon>core chlorophytes</taxon>
        <taxon>Chlorophyceae</taxon>
        <taxon>CS clade</taxon>
        <taxon>Chlamydomonadales</taxon>
        <taxon>Volvocaceae</taxon>
        <taxon>Volvox</taxon>
    </lineage>
</organism>
<dbReference type="EMBL" id="BNCP01000031">
    <property type="protein sequence ID" value="GIL84981.1"/>
    <property type="molecule type" value="Genomic_DNA"/>
</dbReference>
<dbReference type="Proteomes" id="UP000747110">
    <property type="component" value="Unassembled WGS sequence"/>
</dbReference>
<name>A0A8J4CMX6_9CHLO</name>
<feature type="non-terminal residue" evidence="2">
    <location>
        <position position="327"/>
    </location>
</feature>
<keyword evidence="3" id="KW-1185">Reference proteome</keyword>
<evidence type="ECO:0000313" key="2">
    <source>
        <dbReference type="EMBL" id="GIL84981.1"/>
    </source>
</evidence>
<gene>
    <name evidence="2" type="ORF">Vretifemale_13619</name>
</gene>
<protein>
    <submittedName>
        <fullName evidence="2">Uncharacterized protein</fullName>
    </submittedName>
</protein>
<proteinExistence type="predicted"/>
<evidence type="ECO:0000313" key="3">
    <source>
        <dbReference type="Proteomes" id="UP000747110"/>
    </source>
</evidence>
<reference evidence="2" key="1">
    <citation type="journal article" date="2021" name="Proc. Natl. Acad. Sci. U.S.A.">
        <title>Three genomes in the algal genus Volvox reveal the fate of a haploid sex-determining region after a transition to homothallism.</title>
        <authorList>
            <person name="Yamamoto K."/>
            <person name="Hamaji T."/>
            <person name="Kawai-Toyooka H."/>
            <person name="Matsuzaki R."/>
            <person name="Takahashi F."/>
            <person name="Nishimura Y."/>
            <person name="Kawachi M."/>
            <person name="Noguchi H."/>
            <person name="Minakuchi Y."/>
            <person name="Umen J.G."/>
            <person name="Toyoda A."/>
            <person name="Nozaki H."/>
        </authorList>
    </citation>
    <scope>NUCLEOTIDE SEQUENCE</scope>
    <source>
        <strain evidence="2">NIES-3786</strain>
    </source>
</reference>
<dbReference type="OrthoDB" id="10673179at2759"/>
<accession>A0A8J4CMX6</accession>
<evidence type="ECO:0000256" key="1">
    <source>
        <dbReference type="SAM" id="MobiDB-lite"/>
    </source>
</evidence>